<dbReference type="AlphaFoldDB" id="A0A5B1BNV5"/>
<accession>A0A5B1BNV5</accession>
<keyword evidence="2" id="KW-0378">Hydrolase</keyword>
<name>A0A5B1BNV5_MYCSI</name>
<evidence type="ECO:0000313" key="2">
    <source>
        <dbReference type="EMBL" id="KAA1249140.1"/>
    </source>
</evidence>
<comment type="caution">
    <text evidence="2">The sequence shown here is derived from an EMBL/GenBank/DDBJ whole genome shotgun (WGS) entry which is preliminary data.</text>
</comment>
<dbReference type="PANTHER" id="PTHR43194:SF2">
    <property type="entry name" value="PEROXISOMAL MEMBRANE PROTEIN LPX1"/>
    <property type="match status" value="1"/>
</dbReference>
<dbReference type="Proteomes" id="UP000324701">
    <property type="component" value="Unassembled WGS sequence"/>
</dbReference>
<evidence type="ECO:0000313" key="3">
    <source>
        <dbReference type="Proteomes" id="UP000324701"/>
    </source>
</evidence>
<sequence length="225" mass="24905">LAEKGFRVLYYDAFGHGRSDRPAIRYRLDVFIRQLDQLTAKLGIDAMHLIGWSLGAAISTAFAAQHPGRVSSLTLISPALFMSRSRMSQMLLRVPGSSALVARRIGRIADRVDFDLSRPERFPDLAARVREQMSFPGFQRAVASALVNFPRTPPRRWIAAGQHVRPVLVVWGDDDPVTPIAAAAQVLAVFPRATLRRIKGARHAAHLDHAEIVHPAIIDHLNDCA</sequence>
<feature type="non-terminal residue" evidence="2">
    <location>
        <position position="1"/>
    </location>
</feature>
<dbReference type="InterPro" id="IPR029058">
    <property type="entry name" value="AB_hydrolase_fold"/>
</dbReference>
<dbReference type="OrthoDB" id="9801162at2"/>
<dbReference type="InterPro" id="IPR050228">
    <property type="entry name" value="Carboxylesterase_BioH"/>
</dbReference>
<dbReference type="Pfam" id="PF00561">
    <property type="entry name" value="Abhydrolase_1"/>
    <property type="match status" value="1"/>
</dbReference>
<feature type="domain" description="AB hydrolase-1" evidence="1">
    <location>
        <begin position="1"/>
        <end position="210"/>
    </location>
</feature>
<dbReference type="RefSeq" id="WP_149655030.1">
    <property type="nucleotide sequence ID" value="NZ_VTZN01000109.1"/>
</dbReference>
<gene>
    <name evidence="2" type="ORF">F0Q45_16880</name>
</gene>
<evidence type="ECO:0000259" key="1">
    <source>
        <dbReference type="Pfam" id="PF00561"/>
    </source>
</evidence>
<dbReference type="InterPro" id="IPR000073">
    <property type="entry name" value="AB_hydrolase_1"/>
</dbReference>
<dbReference type="GO" id="GO:0016787">
    <property type="term" value="F:hydrolase activity"/>
    <property type="evidence" value="ECO:0007669"/>
    <property type="project" value="UniProtKB-KW"/>
</dbReference>
<dbReference type="EMBL" id="VTZN01000109">
    <property type="protein sequence ID" value="KAA1249140.1"/>
    <property type="molecule type" value="Genomic_DNA"/>
</dbReference>
<reference evidence="2 3" key="1">
    <citation type="submission" date="2019-09" db="EMBL/GenBank/DDBJ databases">
        <title>Report of infection by Mycobacterium simiae a patient suffering from pulmonary tuberculosis.</title>
        <authorList>
            <person name="Mohanty P.S."/>
            <person name="Bansal A.K."/>
            <person name="Singh H."/>
            <person name="Sharma S."/>
            <person name="Patil S.A."/>
            <person name="Upadhaya P."/>
            <person name="Singh P.K."/>
            <person name="Kumar D."/>
            <person name="Kumar S."/>
            <person name="Singh R.K."/>
            <person name="Chaudhary B."/>
        </authorList>
    </citation>
    <scope>NUCLEOTIDE SEQUENCE [LARGE SCALE GENOMIC DNA]</scope>
    <source>
        <strain evidence="2 3">JAL-560-SIM</strain>
    </source>
</reference>
<protein>
    <submittedName>
        <fullName evidence="2">Alpha/beta hydrolase</fullName>
    </submittedName>
</protein>
<dbReference type="Gene3D" id="3.40.50.1820">
    <property type="entry name" value="alpha/beta hydrolase"/>
    <property type="match status" value="1"/>
</dbReference>
<proteinExistence type="predicted"/>
<dbReference type="SUPFAM" id="SSF53474">
    <property type="entry name" value="alpha/beta-Hydrolases"/>
    <property type="match status" value="1"/>
</dbReference>
<keyword evidence="3" id="KW-1185">Reference proteome</keyword>
<dbReference type="PRINTS" id="PR00111">
    <property type="entry name" value="ABHYDROLASE"/>
</dbReference>
<dbReference type="PANTHER" id="PTHR43194">
    <property type="entry name" value="HYDROLASE ALPHA/BETA FOLD FAMILY"/>
    <property type="match status" value="1"/>
</dbReference>
<organism evidence="2 3">
    <name type="scientific">Mycobacterium simiae</name>
    <name type="common">Mycobacterium habana</name>
    <dbReference type="NCBI Taxonomy" id="1784"/>
    <lineage>
        <taxon>Bacteria</taxon>
        <taxon>Bacillati</taxon>
        <taxon>Actinomycetota</taxon>
        <taxon>Actinomycetes</taxon>
        <taxon>Mycobacteriales</taxon>
        <taxon>Mycobacteriaceae</taxon>
        <taxon>Mycobacterium</taxon>
        <taxon>Mycobacterium simiae complex</taxon>
    </lineage>
</organism>